<sequence>MQGDDMKSEIHQRTMSKVSRRLIPFMILMFLINFLDRVNISFAALEMNKDLGLSPSVYGLAAGILFVGYVAFEIPSNLILQKVGARVWLARIMITWGILATLMAFVFNAWTLFSLRALIGVAEAGFFPGLLFYMMRWFPAEERGKAITVFMLGNPISVVLGGPLSVTILHYSHHFGGFAGWQWLFIIEGIPAVIIGLVTLFWLTERPHDAKWLQTDERDWLINKIGEEMRAKDGKKGSPVRVADVFTHGPTLAFAFSKFCVLLAFFGITLWLPQIVKSLGSLSTVEAGIVSAVPYVFSALASIAIGRHSDKTGERKWHIALPAFLGAAGFVVAAIAGNPWLAMAGLCVAATGLWVSNTVFWTLPAAMLSGSTAAAGIAFINTVGNLGGFVGPYMTGWIREATHSYVWALAALGGWLALSGVVILIVGRKKPGDGVQNRKADETSVLAKGSTVSKRLIPIGPET</sequence>
<evidence type="ECO:0000256" key="6">
    <source>
        <dbReference type="SAM" id="Phobius"/>
    </source>
</evidence>
<evidence type="ECO:0000256" key="4">
    <source>
        <dbReference type="ARBA" id="ARBA00022989"/>
    </source>
</evidence>
<dbReference type="Pfam" id="PF07690">
    <property type="entry name" value="MFS_1"/>
    <property type="match status" value="1"/>
</dbReference>
<feature type="transmembrane region" description="Helical" evidence="6">
    <location>
        <begin position="88"/>
        <end position="107"/>
    </location>
</feature>
<feature type="transmembrane region" description="Helical" evidence="6">
    <location>
        <begin position="342"/>
        <end position="361"/>
    </location>
</feature>
<feature type="transmembrane region" description="Helical" evidence="6">
    <location>
        <begin position="251"/>
        <end position="272"/>
    </location>
</feature>
<dbReference type="PANTHER" id="PTHR43791">
    <property type="entry name" value="PERMEASE-RELATED"/>
    <property type="match status" value="1"/>
</dbReference>
<evidence type="ECO:0000256" key="1">
    <source>
        <dbReference type="ARBA" id="ARBA00004141"/>
    </source>
</evidence>
<organism evidence="8 9">
    <name type="scientific">Caballeronia sordidicola</name>
    <name type="common">Burkholderia sordidicola</name>
    <dbReference type="NCBI Taxonomy" id="196367"/>
    <lineage>
        <taxon>Bacteria</taxon>
        <taxon>Pseudomonadati</taxon>
        <taxon>Pseudomonadota</taxon>
        <taxon>Betaproteobacteria</taxon>
        <taxon>Burkholderiales</taxon>
        <taxon>Burkholderiaceae</taxon>
        <taxon>Caballeronia</taxon>
    </lineage>
</organism>
<feature type="transmembrane region" description="Helical" evidence="6">
    <location>
        <begin position="317"/>
        <end position="336"/>
    </location>
</feature>
<dbReference type="InterPro" id="IPR011701">
    <property type="entry name" value="MFS"/>
</dbReference>
<feature type="transmembrane region" description="Helical" evidence="6">
    <location>
        <begin position="146"/>
        <end position="171"/>
    </location>
</feature>
<proteinExistence type="predicted"/>
<evidence type="ECO:0000256" key="3">
    <source>
        <dbReference type="ARBA" id="ARBA00022692"/>
    </source>
</evidence>
<keyword evidence="5 6" id="KW-0472">Membrane</keyword>
<feature type="transmembrane region" description="Helical" evidence="6">
    <location>
        <begin position="183"/>
        <end position="203"/>
    </location>
</feature>
<dbReference type="InterPro" id="IPR036259">
    <property type="entry name" value="MFS_trans_sf"/>
</dbReference>
<dbReference type="Proteomes" id="UP000195221">
    <property type="component" value="Unassembled WGS sequence"/>
</dbReference>
<dbReference type="FunFam" id="1.20.1250.20:FF:000018">
    <property type="entry name" value="MFS transporter permease"/>
    <property type="match status" value="1"/>
</dbReference>
<keyword evidence="3 6" id="KW-0812">Transmembrane</keyword>
<comment type="caution">
    <text evidence="8">The sequence shown here is derived from an EMBL/GenBank/DDBJ whole genome shotgun (WGS) entry which is preliminary data.</text>
</comment>
<dbReference type="AlphaFoldDB" id="A0A242MNL3"/>
<dbReference type="GO" id="GO:0022857">
    <property type="term" value="F:transmembrane transporter activity"/>
    <property type="evidence" value="ECO:0007669"/>
    <property type="project" value="InterPro"/>
</dbReference>
<dbReference type="Gene3D" id="1.20.1250.20">
    <property type="entry name" value="MFS general substrate transporter like domains"/>
    <property type="match status" value="2"/>
</dbReference>
<name>A0A242MNL3_CABSO</name>
<feature type="domain" description="Major facilitator superfamily (MFS) profile" evidence="7">
    <location>
        <begin position="22"/>
        <end position="431"/>
    </location>
</feature>
<evidence type="ECO:0000313" key="9">
    <source>
        <dbReference type="Proteomes" id="UP000195221"/>
    </source>
</evidence>
<dbReference type="CDD" id="cd17319">
    <property type="entry name" value="MFS_ExuT_GudP_like"/>
    <property type="match status" value="1"/>
</dbReference>
<comment type="subcellular location">
    <subcellularLocation>
        <location evidence="1">Membrane</location>
        <topology evidence="1">Multi-pass membrane protein</topology>
    </subcellularLocation>
</comment>
<dbReference type="EMBL" id="NBTZ01000085">
    <property type="protein sequence ID" value="OTP72770.1"/>
    <property type="molecule type" value="Genomic_DNA"/>
</dbReference>
<evidence type="ECO:0000256" key="5">
    <source>
        <dbReference type="ARBA" id="ARBA00023136"/>
    </source>
</evidence>
<evidence type="ECO:0000256" key="2">
    <source>
        <dbReference type="ARBA" id="ARBA00022448"/>
    </source>
</evidence>
<evidence type="ECO:0000259" key="7">
    <source>
        <dbReference type="PROSITE" id="PS50850"/>
    </source>
</evidence>
<feature type="transmembrane region" description="Helical" evidence="6">
    <location>
        <begin position="57"/>
        <end position="76"/>
    </location>
</feature>
<protein>
    <submittedName>
        <fullName evidence="8">Nitrate/nitrite transporter</fullName>
    </submittedName>
</protein>
<feature type="transmembrane region" description="Helical" evidence="6">
    <location>
        <begin position="284"/>
        <end position="305"/>
    </location>
</feature>
<dbReference type="PROSITE" id="PS50850">
    <property type="entry name" value="MFS"/>
    <property type="match status" value="1"/>
</dbReference>
<dbReference type="PANTHER" id="PTHR43791:SF36">
    <property type="entry name" value="TRANSPORTER, PUTATIVE (AFU_ORTHOLOGUE AFUA_6G08340)-RELATED"/>
    <property type="match status" value="1"/>
</dbReference>
<keyword evidence="4 6" id="KW-1133">Transmembrane helix</keyword>
<feature type="transmembrane region" description="Helical" evidence="6">
    <location>
        <begin position="405"/>
        <end position="426"/>
    </location>
</feature>
<gene>
    <name evidence="8" type="ORF">PAMC26577_19950</name>
</gene>
<evidence type="ECO:0000313" key="8">
    <source>
        <dbReference type="EMBL" id="OTP72770.1"/>
    </source>
</evidence>
<feature type="transmembrane region" description="Helical" evidence="6">
    <location>
        <begin position="21"/>
        <end position="45"/>
    </location>
</feature>
<dbReference type="InterPro" id="IPR020846">
    <property type="entry name" value="MFS_dom"/>
</dbReference>
<dbReference type="GO" id="GO:0016020">
    <property type="term" value="C:membrane"/>
    <property type="evidence" value="ECO:0007669"/>
    <property type="project" value="UniProtKB-SubCell"/>
</dbReference>
<reference evidence="8 9" key="1">
    <citation type="submission" date="2017-03" db="EMBL/GenBank/DDBJ databases">
        <title>Genome analysis of strain PAMC 26577.</title>
        <authorList>
            <person name="Oh H.-M."/>
            <person name="Yang J.-A."/>
        </authorList>
    </citation>
    <scope>NUCLEOTIDE SEQUENCE [LARGE SCALE GENOMIC DNA]</scope>
    <source>
        <strain evidence="8 9">PAMC 26577</strain>
    </source>
</reference>
<dbReference type="SUPFAM" id="SSF103473">
    <property type="entry name" value="MFS general substrate transporter"/>
    <property type="match status" value="1"/>
</dbReference>
<feature type="transmembrane region" description="Helical" evidence="6">
    <location>
        <begin position="113"/>
        <end position="134"/>
    </location>
</feature>
<keyword evidence="2" id="KW-0813">Transport</keyword>
<accession>A0A242MNL3</accession>
<feature type="transmembrane region" description="Helical" evidence="6">
    <location>
        <begin position="373"/>
        <end position="393"/>
    </location>
</feature>